<evidence type="ECO:0000313" key="3">
    <source>
        <dbReference type="Proteomes" id="UP001176940"/>
    </source>
</evidence>
<organism evidence="2 3">
    <name type="scientific">Ranitomeya imitator</name>
    <name type="common">mimic poison frog</name>
    <dbReference type="NCBI Taxonomy" id="111125"/>
    <lineage>
        <taxon>Eukaryota</taxon>
        <taxon>Metazoa</taxon>
        <taxon>Chordata</taxon>
        <taxon>Craniata</taxon>
        <taxon>Vertebrata</taxon>
        <taxon>Euteleostomi</taxon>
        <taxon>Amphibia</taxon>
        <taxon>Batrachia</taxon>
        <taxon>Anura</taxon>
        <taxon>Neobatrachia</taxon>
        <taxon>Hyloidea</taxon>
        <taxon>Dendrobatidae</taxon>
        <taxon>Dendrobatinae</taxon>
        <taxon>Ranitomeya</taxon>
    </lineage>
</organism>
<dbReference type="EMBL" id="CAUEEQ010060644">
    <property type="protein sequence ID" value="CAJ0964412.1"/>
    <property type="molecule type" value="Genomic_DNA"/>
</dbReference>
<protein>
    <submittedName>
        <fullName evidence="2">Uncharacterized protein</fullName>
    </submittedName>
</protein>
<dbReference type="InterPro" id="IPR011990">
    <property type="entry name" value="TPR-like_helical_dom_sf"/>
</dbReference>
<dbReference type="CDD" id="cd24142">
    <property type="entry name" value="ACL4-like"/>
    <property type="match status" value="1"/>
</dbReference>
<sequence length="280" mass="30725">MEEVCPFSGAVAAAGAHGAAGRALGAAATSELLPSASMGGQAKRKSSRPRRRRAGRSAADDIAGLSAQDRMKNRMQNKARKKTAEKYSIHQLLEKTEEYLDNFNFEMAQLFCQRALDLEPENLEILDMMGNICMELGNAEKAKQISFYVFLKAVDLSPEKGHAKYMCLGQIHGKEEALQYFQKGLEVMICAYQSQPRASGAANFSDETEVTTKEISAAFCSVAEIYLTDLCMEEGAGDKCKEAITKALDYHPSGPEALQLMASYLFSMEQPQVSAHHEKC</sequence>
<comment type="caution">
    <text evidence="2">The sequence shown here is derived from an EMBL/GenBank/DDBJ whole genome shotgun (WGS) entry which is preliminary data.</text>
</comment>
<reference evidence="2" key="1">
    <citation type="submission" date="2023-07" db="EMBL/GenBank/DDBJ databases">
        <authorList>
            <person name="Stuckert A."/>
        </authorList>
    </citation>
    <scope>NUCLEOTIDE SEQUENCE</scope>
</reference>
<keyword evidence="3" id="KW-1185">Reference proteome</keyword>
<dbReference type="PANTHER" id="PTHR28654">
    <property type="entry name" value="AXIN INTERACTOR, DORSALIZATION-ASSOCIATED PROTEIN"/>
    <property type="match status" value="1"/>
</dbReference>
<dbReference type="PANTHER" id="PTHR28654:SF1">
    <property type="entry name" value="AXIN INTERACTOR, DORSALIZATION-ASSOCIATED PROTEIN"/>
    <property type="match status" value="1"/>
</dbReference>
<feature type="region of interest" description="Disordered" evidence="1">
    <location>
        <begin position="34"/>
        <end position="65"/>
    </location>
</feature>
<proteinExistence type="predicted"/>
<evidence type="ECO:0000313" key="2">
    <source>
        <dbReference type="EMBL" id="CAJ0964412.1"/>
    </source>
</evidence>
<name>A0ABN9MCN2_9NEOB</name>
<accession>A0ABN9MCN2</accession>
<dbReference type="Gene3D" id="1.25.40.10">
    <property type="entry name" value="Tetratricopeptide repeat domain"/>
    <property type="match status" value="1"/>
</dbReference>
<dbReference type="SUPFAM" id="SSF48452">
    <property type="entry name" value="TPR-like"/>
    <property type="match status" value="1"/>
</dbReference>
<evidence type="ECO:0000256" key="1">
    <source>
        <dbReference type="SAM" id="MobiDB-lite"/>
    </source>
</evidence>
<dbReference type="Proteomes" id="UP001176940">
    <property type="component" value="Unassembled WGS sequence"/>
</dbReference>
<feature type="compositionally biased region" description="Basic residues" evidence="1">
    <location>
        <begin position="42"/>
        <end position="55"/>
    </location>
</feature>
<gene>
    <name evidence="2" type="ORF">RIMI_LOCUS19193812</name>
</gene>